<dbReference type="AlphaFoldDB" id="A0A9N9HUT1"/>
<sequence length="96" mass="11084">MEDTPVNAVLFNDIIFLAVCFKTSDLTIIWYRKAHAFANAAEEFAEKELWAKAMEAHFRAAEQFLSAMNYTSDPEAIRTLKLLYANHTRQGKELQR</sequence>
<evidence type="ECO:0000313" key="1">
    <source>
        <dbReference type="EMBL" id="CAG8706155.1"/>
    </source>
</evidence>
<dbReference type="EMBL" id="CAJVPV010018235">
    <property type="protein sequence ID" value="CAG8706155.1"/>
    <property type="molecule type" value="Genomic_DNA"/>
</dbReference>
<protein>
    <submittedName>
        <fullName evidence="1">11927_t:CDS:1</fullName>
    </submittedName>
</protein>
<evidence type="ECO:0000313" key="2">
    <source>
        <dbReference type="Proteomes" id="UP000789342"/>
    </source>
</evidence>
<comment type="caution">
    <text evidence="1">The sequence shown here is derived from an EMBL/GenBank/DDBJ whole genome shotgun (WGS) entry which is preliminary data.</text>
</comment>
<dbReference type="SUPFAM" id="SSF140361">
    <property type="entry name" value="MIT domain-like"/>
    <property type="match status" value="1"/>
</dbReference>
<dbReference type="Gene3D" id="1.20.58.80">
    <property type="entry name" value="Phosphotransferase system, lactose/cellobiose-type IIA subunit"/>
    <property type="match status" value="1"/>
</dbReference>
<dbReference type="Proteomes" id="UP000789342">
    <property type="component" value="Unassembled WGS sequence"/>
</dbReference>
<feature type="non-terminal residue" evidence="1">
    <location>
        <position position="1"/>
    </location>
</feature>
<keyword evidence="2" id="KW-1185">Reference proteome</keyword>
<gene>
    <name evidence="1" type="ORF">AMORRO_LOCUS12424</name>
</gene>
<dbReference type="OrthoDB" id="3197614at2759"/>
<name>A0A9N9HUT1_9GLOM</name>
<proteinExistence type="predicted"/>
<reference evidence="1" key="1">
    <citation type="submission" date="2021-06" db="EMBL/GenBank/DDBJ databases">
        <authorList>
            <person name="Kallberg Y."/>
            <person name="Tangrot J."/>
            <person name="Rosling A."/>
        </authorList>
    </citation>
    <scope>NUCLEOTIDE SEQUENCE</scope>
    <source>
        <strain evidence="1">CL551</strain>
    </source>
</reference>
<accession>A0A9N9HUT1</accession>
<organism evidence="1 2">
    <name type="scientific">Acaulospora morrowiae</name>
    <dbReference type="NCBI Taxonomy" id="94023"/>
    <lineage>
        <taxon>Eukaryota</taxon>
        <taxon>Fungi</taxon>
        <taxon>Fungi incertae sedis</taxon>
        <taxon>Mucoromycota</taxon>
        <taxon>Glomeromycotina</taxon>
        <taxon>Glomeromycetes</taxon>
        <taxon>Diversisporales</taxon>
        <taxon>Acaulosporaceae</taxon>
        <taxon>Acaulospora</taxon>
    </lineage>
</organism>